<evidence type="ECO:0000313" key="3">
    <source>
        <dbReference type="Proteomes" id="UP000281708"/>
    </source>
</evidence>
<feature type="transmembrane region" description="Helical" evidence="1">
    <location>
        <begin position="34"/>
        <end position="55"/>
    </location>
</feature>
<dbReference type="PANTHER" id="PTHR37309:SF1">
    <property type="entry name" value="SLR0284 PROTEIN"/>
    <property type="match status" value="1"/>
</dbReference>
<reference evidence="2 3" key="1">
    <citation type="submission" date="2018-10" db="EMBL/GenBank/DDBJ databases">
        <title>Marmoricola sp. 4Q3S-7 whole genome shotgun sequence.</title>
        <authorList>
            <person name="Li F."/>
        </authorList>
    </citation>
    <scope>NUCLEOTIDE SEQUENCE [LARGE SCALE GENOMIC DNA]</scope>
    <source>
        <strain evidence="2 3">4Q3S-7</strain>
    </source>
</reference>
<feature type="transmembrane region" description="Helical" evidence="1">
    <location>
        <begin position="62"/>
        <end position="86"/>
    </location>
</feature>
<sequence>MRFVLWLLANVLAVGAAAWLFTGITLASSGENRVATLIVVGLIFGVVTAVVKPVVKFVTFPFILLTLGLLLLVINAAMLGLTSAIAGGIGLDFHVSGFWTAVAGGVVISVVLAAFEATVGRRDRD</sequence>
<dbReference type="Pfam" id="PF04020">
    <property type="entry name" value="Phage_holin_4_2"/>
    <property type="match status" value="1"/>
</dbReference>
<name>A0A3L8NYT2_9ACTN</name>
<keyword evidence="1" id="KW-0812">Transmembrane</keyword>
<keyword evidence="1" id="KW-0472">Membrane</keyword>
<organism evidence="2 3">
    <name type="scientific">Nocardioides mangrovicus</name>
    <dbReference type="NCBI Taxonomy" id="2478913"/>
    <lineage>
        <taxon>Bacteria</taxon>
        <taxon>Bacillati</taxon>
        <taxon>Actinomycetota</taxon>
        <taxon>Actinomycetes</taxon>
        <taxon>Propionibacteriales</taxon>
        <taxon>Nocardioidaceae</taxon>
        <taxon>Nocardioides</taxon>
    </lineage>
</organism>
<evidence type="ECO:0000256" key="1">
    <source>
        <dbReference type="SAM" id="Phobius"/>
    </source>
</evidence>
<feature type="transmembrane region" description="Helical" evidence="1">
    <location>
        <begin position="98"/>
        <end position="119"/>
    </location>
</feature>
<protein>
    <submittedName>
        <fullName evidence="2">Phage holin family protein</fullName>
    </submittedName>
</protein>
<dbReference type="OrthoDB" id="9810847at2"/>
<accession>A0A3L8NYT2</accession>
<gene>
    <name evidence="2" type="ORF">D9V37_17635</name>
</gene>
<proteinExistence type="predicted"/>
<evidence type="ECO:0000313" key="2">
    <source>
        <dbReference type="EMBL" id="RLV47931.1"/>
    </source>
</evidence>
<comment type="caution">
    <text evidence="2">The sequence shown here is derived from an EMBL/GenBank/DDBJ whole genome shotgun (WGS) entry which is preliminary data.</text>
</comment>
<dbReference type="RefSeq" id="WP_121807437.1">
    <property type="nucleotide sequence ID" value="NZ_RDBE01000010.1"/>
</dbReference>
<dbReference type="EMBL" id="RDBE01000010">
    <property type="protein sequence ID" value="RLV47931.1"/>
    <property type="molecule type" value="Genomic_DNA"/>
</dbReference>
<dbReference type="PANTHER" id="PTHR37309">
    <property type="entry name" value="SLR0284 PROTEIN"/>
    <property type="match status" value="1"/>
</dbReference>
<dbReference type="Proteomes" id="UP000281708">
    <property type="component" value="Unassembled WGS sequence"/>
</dbReference>
<dbReference type="AlphaFoldDB" id="A0A3L8NYT2"/>
<dbReference type="InterPro" id="IPR007165">
    <property type="entry name" value="Phage_holin_4_2"/>
</dbReference>
<keyword evidence="1" id="KW-1133">Transmembrane helix</keyword>
<keyword evidence="3" id="KW-1185">Reference proteome</keyword>